<evidence type="ECO:0000313" key="5">
    <source>
        <dbReference type="Proteomes" id="UP000520156"/>
    </source>
</evidence>
<dbReference type="SUPFAM" id="SSF56281">
    <property type="entry name" value="Metallo-hydrolase/oxidoreductase"/>
    <property type="match status" value="1"/>
</dbReference>
<dbReference type="CDD" id="cd16295">
    <property type="entry name" value="TTHA0252-CPSF-like_MBL-fold"/>
    <property type="match status" value="1"/>
</dbReference>
<dbReference type="Gene3D" id="3.40.50.10890">
    <property type="match status" value="1"/>
</dbReference>
<evidence type="ECO:0000259" key="3">
    <source>
        <dbReference type="SMART" id="SM01027"/>
    </source>
</evidence>
<gene>
    <name evidence="4" type="ORF">H7F49_04190</name>
</gene>
<sequence length="533" mass="58522">MTTSMTIHGAARTVTGSCFELRTGPSKVLIDCGLFQGSRTLEALNYQALGFDPKSVGAVILSHAHIDHSGLLPRLVAEGFSGSIWCTPETADLLEFMLADSGRIQENEADRRNRRRDRIGDDAIEPIYTEADAMAAWRLTKPVPLGEWFEPAPGFRARLWNSGHILGASSVELETGGVRMLFSGDLGPDNKTFHPAPAAPEALDYVICESTYGDRRRDKVSIEQRRTLLAEEIRAARAREGNLVIPVFALERTQELLLDIATLCDRGEIGNAMVFVDSPLASKATTVFSKYADRLEDTGGRNVFAHPAIRYVTDVAESIRLNSMSGAIILSASGMCEAGRIRHHLFYNLPRRDSTILFVGFQAEGSLGRIILDGAQRVKISGRDVMVRAQIRRIDSYSAHADQEELLDWIAQRGPIKGSLFLNHGEAGAIEALSQLAKARDLAPSIINPEIGETYDLAAGLPARRTRAGRSDLQQAVGRDWQNSYADLAVNLKRRLGDIRDPKARQAAIDEMRRVLDDFAAHGSSRGSQGNHR</sequence>
<dbReference type="Gene3D" id="3.60.15.10">
    <property type="entry name" value="Ribonuclease Z/Hydroxyacylglutathione hydrolase-like"/>
    <property type="match status" value="1"/>
</dbReference>
<feature type="domain" description="Beta-Casp" evidence="3">
    <location>
        <begin position="253"/>
        <end position="371"/>
    </location>
</feature>
<keyword evidence="1 4" id="KW-0378">Hydrolase</keyword>
<keyword evidence="5" id="KW-1185">Reference proteome</keyword>
<evidence type="ECO:0000313" key="4">
    <source>
        <dbReference type="EMBL" id="MBC2650894.1"/>
    </source>
</evidence>
<dbReference type="Pfam" id="PF07521">
    <property type="entry name" value="RMMBL"/>
    <property type="match status" value="1"/>
</dbReference>
<protein>
    <submittedName>
        <fullName evidence="4">MBL fold metallo-hydrolase</fullName>
    </submittedName>
</protein>
<dbReference type="EMBL" id="JACLAU010000003">
    <property type="protein sequence ID" value="MBC2650894.1"/>
    <property type="molecule type" value="Genomic_DNA"/>
</dbReference>
<organism evidence="4 5">
    <name type="scientific">Novosphingobium aerophilum</name>
    <dbReference type="NCBI Taxonomy" id="2839843"/>
    <lineage>
        <taxon>Bacteria</taxon>
        <taxon>Pseudomonadati</taxon>
        <taxon>Pseudomonadota</taxon>
        <taxon>Alphaproteobacteria</taxon>
        <taxon>Sphingomonadales</taxon>
        <taxon>Sphingomonadaceae</taxon>
        <taxon>Novosphingobium</taxon>
    </lineage>
</organism>
<dbReference type="InterPro" id="IPR001279">
    <property type="entry name" value="Metallo-B-lactamas"/>
</dbReference>
<dbReference type="InterPro" id="IPR011108">
    <property type="entry name" value="RMMBL"/>
</dbReference>
<proteinExistence type="predicted"/>
<name>A0A7X1F6C7_9SPHN</name>
<dbReference type="InterPro" id="IPR050698">
    <property type="entry name" value="MBL"/>
</dbReference>
<dbReference type="RefSeq" id="WP_185682309.1">
    <property type="nucleotide sequence ID" value="NZ_JACLAU010000003.1"/>
</dbReference>
<dbReference type="Proteomes" id="UP000520156">
    <property type="component" value="Unassembled WGS sequence"/>
</dbReference>
<dbReference type="Pfam" id="PF00753">
    <property type="entry name" value="Lactamase_B"/>
    <property type="match status" value="1"/>
</dbReference>
<dbReference type="PANTHER" id="PTHR11203:SF37">
    <property type="entry name" value="INTEGRATOR COMPLEX SUBUNIT 11"/>
    <property type="match status" value="1"/>
</dbReference>
<evidence type="ECO:0000259" key="2">
    <source>
        <dbReference type="SMART" id="SM00849"/>
    </source>
</evidence>
<dbReference type="Pfam" id="PF10996">
    <property type="entry name" value="Beta-Casp"/>
    <property type="match status" value="1"/>
</dbReference>
<comment type="caution">
    <text evidence="4">The sequence shown here is derived from an EMBL/GenBank/DDBJ whole genome shotgun (WGS) entry which is preliminary data.</text>
</comment>
<dbReference type="PANTHER" id="PTHR11203">
    <property type="entry name" value="CLEAVAGE AND POLYADENYLATION SPECIFICITY FACTOR FAMILY MEMBER"/>
    <property type="match status" value="1"/>
</dbReference>
<dbReference type="GO" id="GO:0016787">
    <property type="term" value="F:hydrolase activity"/>
    <property type="evidence" value="ECO:0007669"/>
    <property type="project" value="UniProtKB-KW"/>
</dbReference>
<dbReference type="InterPro" id="IPR022712">
    <property type="entry name" value="Beta_Casp"/>
</dbReference>
<evidence type="ECO:0000256" key="1">
    <source>
        <dbReference type="ARBA" id="ARBA00022801"/>
    </source>
</evidence>
<dbReference type="AlphaFoldDB" id="A0A7X1F6C7"/>
<dbReference type="SMART" id="SM00849">
    <property type="entry name" value="Lactamase_B"/>
    <property type="match status" value="1"/>
</dbReference>
<dbReference type="InterPro" id="IPR036866">
    <property type="entry name" value="RibonucZ/Hydroxyglut_hydro"/>
</dbReference>
<dbReference type="GO" id="GO:0004521">
    <property type="term" value="F:RNA endonuclease activity"/>
    <property type="evidence" value="ECO:0007669"/>
    <property type="project" value="TreeGrafter"/>
</dbReference>
<feature type="domain" description="Metallo-beta-lactamase" evidence="2">
    <location>
        <begin position="15"/>
        <end position="237"/>
    </location>
</feature>
<accession>A0A7X1F6C7</accession>
<dbReference type="SMART" id="SM01027">
    <property type="entry name" value="Beta-Casp"/>
    <property type="match status" value="1"/>
</dbReference>
<reference evidence="4 5" key="1">
    <citation type="submission" date="2020-08" db="EMBL/GenBank/DDBJ databases">
        <title>The genome sequence of Novosphingobium flavum 4Y4.</title>
        <authorList>
            <person name="Liu Y."/>
        </authorList>
    </citation>
    <scope>NUCLEOTIDE SEQUENCE [LARGE SCALE GENOMIC DNA]</scope>
    <source>
        <strain evidence="4 5">4Y4</strain>
    </source>
</reference>